<dbReference type="AlphaFoldDB" id="A0A939B4N2"/>
<dbReference type="PANTHER" id="PTHR43434">
    <property type="entry name" value="PHOSPHOGLYCOLATE PHOSPHATASE"/>
    <property type="match status" value="1"/>
</dbReference>
<dbReference type="Gene3D" id="3.40.50.1000">
    <property type="entry name" value="HAD superfamily/HAD-like"/>
    <property type="match status" value="1"/>
</dbReference>
<accession>A0A939B4N2</accession>
<dbReference type="GO" id="GO:0006281">
    <property type="term" value="P:DNA repair"/>
    <property type="evidence" value="ECO:0007669"/>
    <property type="project" value="TreeGrafter"/>
</dbReference>
<comment type="pathway">
    <text evidence="2">Organic acid metabolism; glycolate biosynthesis; glycolate from 2-phosphoglycolate: step 1/1.</text>
</comment>
<evidence type="ECO:0000256" key="1">
    <source>
        <dbReference type="ARBA" id="ARBA00000830"/>
    </source>
</evidence>
<name>A0A939B4N2_9BACT</name>
<dbReference type="SFLD" id="SFLDG01135">
    <property type="entry name" value="C1.5.6:_HAD__Beta-PGM__Phospha"/>
    <property type="match status" value="1"/>
</dbReference>
<dbReference type="NCBIfam" id="TIGR01549">
    <property type="entry name" value="HAD-SF-IA-v1"/>
    <property type="match status" value="1"/>
</dbReference>
<dbReference type="GO" id="GO:0008967">
    <property type="term" value="F:phosphoglycolate phosphatase activity"/>
    <property type="evidence" value="ECO:0007669"/>
    <property type="project" value="UniProtKB-EC"/>
</dbReference>
<dbReference type="SFLD" id="SFLDS00003">
    <property type="entry name" value="Haloacid_Dehalogenase"/>
    <property type="match status" value="1"/>
</dbReference>
<dbReference type="NCBIfam" id="TIGR01509">
    <property type="entry name" value="HAD-SF-IA-v3"/>
    <property type="match status" value="1"/>
</dbReference>
<dbReference type="RefSeq" id="WP_205109354.1">
    <property type="nucleotide sequence ID" value="NZ_JACJJL010000011.1"/>
</dbReference>
<dbReference type="InterPro" id="IPR006439">
    <property type="entry name" value="HAD-SF_hydro_IA"/>
</dbReference>
<dbReference type="PANTHER" id="PTHR43434:SF1">
    <property type="entry name" value="PHOSPHOGLYCOLATE PHOSPHATASE"/>
    <property type="match status" value="1"/>
</dbReference>
<organism evidence="5 6">
    <name type="scientific">Marseilla massiliensis</name>
    <dbReference type="NCBI Taxonomy" id="1841864"/>
    <lineage>
        <taxon>Bacteria</taxon>
        <taxon>Pseudomonadati</taxon>
        <taxon>Bacteroidota</taxon>
        <taxon>Bacteroidia</taxon>
        <taxon>Bacteroidales</taxon>
        <taxon>Prevotellaceae</taxon>
        <taxon>Marseilla</taxon>
    </lineage>
</organism>
<protein>
    <recommendedName>
        <fullName evidence="4">phosphoglycolate phosphatase</fullName>
        <ecNumber evidence="4">3.1.3.18</ecNumber>
    </recommendedName>
</protein>
<evidence type="ECO:0000256" key="3">
    <source>
        <dbReference type="ARBA" id="ARBA00006171"/>
    </source>
</evidence>
<comment type="similarity">
    <text evidence="3">Belongs to the HAD-like hydrolase superfamily. CbbY/CbbZ/Gph/YieH family.</text>
</comment>
<sequence>MINTVILDFDGTIGDTCSLIVRTMQQTLDAVGLPMQSDAQCAAMIGLPLRQCFSQLMPMDDVTAARCESTYREIFARNNADYKVQVFPNVVETIKQLHNSGMKICIASSRSRHSLLAFLDDMALDGYVQIVVAANDVKHPKPAPDMIIRILGETGSRADEAIMVGDTRYDIDMGRAAGAVTCAVTYGNGKIEELGEADYRISDFSQLAGIISKLNS</sequence>
<evidence type="ECO:0000313" key="5">
    <source>
        <dbReference type="EMBL" id="MBM6661676.1"/>
    </source>
</evidence>
<dbReference type="Pfam" id="PF13419">
    <property type="entry name" value="HAD_2"/>
    <property type="match status" value="1"/>
</dbReference>
<dbReference type="EMBL" id="JACJJL010000011">
    <property type="protein sequence ID" value="MBM6661676.1"/>
    <property type="molecule type" value="Genomic_DNA"/>
</dbReference>
<proteinExistence type="inferred from homology"/>
<evidence type="ECO:0000256" key="2">
    <source>
        <dbReference type="ARBA" id="ARBA00004818"/>
    </source>
</evidence>
<dbReference type="EC" id="3.1.3.18" evidence="4"/>
<dbReference type="InterPro" id="IPR041492">
    <property type="entry name" value="HAD_2"/>
</dbReference>
<dbReference type="InterPro" id="IPR023214">
    <property type="entry name" value="HAD_sf"/>
</dbReference>
<evidence type="ECO:0000256" key="4">
    <source>
        <dbReference type="ARBA" id="ARBA00013078"/>
    </source>
</evidence>
<dbReference type="Proteomes" id="UP000764045">
    <property type="component" value="Unassembled WGS sequence"/>
</dbReference>
<dbReference type="GO" id="GO:0005829">
    <property type="term" value="C:cytosol"/>
    <property type="evidence" value="ECO:0007669"/>
    <property type="project" value="TreeGrafter"/>
</dbReference>
<comment type="caution">
    <text evidence="5">The sequence shown here is derived from an EMBL/GenBank/DDBJ whole genome shotgun (WGS) entry which is preliminary data.</text>
</comment>
<dbReference type="InterPro" id="IPR036412">
    <property type="entry name" value="HAD-like_sf"/>
</dbReference>
<gene>
    <name evidence="5" type="ORF">H6B30_07925</name>
</gene>
<keyword evidence="5" id="KW-0378">Hydrolase</keyword>
<comment type="catalytic activity">
    <reaction evidence="1">
        <text>2-phosphoglycolate + H2O = glycolate + phosphate</text>
        <dbReference type="Rhea" id="RHEA:14369"/>
        <dbReference type="ChEBI" id="CHEBI:15377"/>
        <dbReference type="ChEBI" id="CHEBI:29805"/>
        <dbReference type="ChEBI" id="CHEBI:43474"/>
        <dbReference type="ChEBI" id="CHEBI:58033"/>
        <dbReference type="EC" id="3.1.3.18"/>
    </reaction>
</comment>
<dbReference type="Gene3D" id="1.10.150.240">
    <property type="entry name" value="Putative phosphatase, domain 2"/>
    <property type="match status" value="1"/>
</dbReference>
<evidence type="ECO:0000313" key="6">
    <source>
        <dbReference type="Proteomes" id="UP000764045"/>
    </source>
</evidence>
<reference evidence="5 6" key="1">
    <citation type="journal article" date="2021" name="Sci. Rep.">
        <title>The distribution of antibiotic resistance genes in chicken gut microbiota commensals.</title>
        <authorList>
            <person name="Juricova H."/>
            <person name="Matiasovicova J."/>
            <person name="Kubasova T."/>
            <person name="Cejkova D."/>
            <person name="Rychlik I."/>
        </authorList>
    </citation>
    <scope>NUCLEOTIDE SEQUENCE [LARGE SCALE GENOMIC DNA]</scope>
    <source>
        <strain evidence="5 6">An819</strain>
    </source>
</reference>
<dbReference type="SFLD" id="SFLDG01129">
    <property type="entry name" value="C1.5:_HAD__Beta-PGM__Phosphata"/>
    <property type="match status" value="1"/>
</dbReference>
<dbReference type="SUPFAM" id="SSF56784">
    <property type="entry name" value="HAD-like"/>
    <property type="match status" value="1"/>
</dbReference>
<dbReference type="InterPro" id="IPR023198">
    <property type="entry name" value="PGP-like_dom2"/>
</dbReference>
<keyword evidence="6" id="KW-1185">Reference proteome</keyword>
<dbReference type="InterPro" id="IPR050155">
    <property type="entry name" value="HAD-like_hydrolase_sf"/>
</dbReference>